<keyword evidence="1" id="KW-0812">Transmembrane</keyword>
<reference evidence="2" key="2">
    <citation type="submission" date="2019-06" db="EMBL/GenBank/DDBJ databases">
        <title>Genomics analysis of Aphanomyces spp. identifies a new class of oomycete effector associated with host adaptation.</title>
        <authorList>
            <person name="Gaulin E."/>
        </authorList>
    </citation>
    <scope>NUCLEOTIDE SEQUENCE</scope>
    <source>
        <strain evidence="2">CBS 578.67</strain>
    </source>
</reference>
<feature type="transmembrane region" description="Helical" evidence="1">
    <location>
        <begin position="780"/>
        <end position="803"/>
    </location>
</feature>
<organism evidence="3 4">
    <name type="scientific">Aphanomyces stellatus</name>
    <dbReference type="NCBI Taxonomy" id="120398"/>
    <lineage>
        <taxon>Eukaryota</taxon>
        <taxon>Sar</taxon>
        <taxon>Stramenopiles</taxon>
        <taxon>Oomycota</taxon>
        <taxon>Saprolegniomycetes</taxon>
        <taxon>Saprolegniales</taxon>
        <taxon>Verrucalvaceae</taxon>
        <taxon>Aphanomyces</taxon>
    </lineage>
</organism>
<feature type="transmembrane region" description="Helical" evidence="1">
    <location>
        <begin position="385"/>
        <end position="407"/>
    </location>
</feature>
<feature type="transmembrane region" description="Helical" evidence="1">
    <location>
        <begin position="313"/>
        <end position="333"/>
    </location>
</feature>
<keyword evidence="1" id="KW-1133">Transmembrane helix</keyword>
<name>A0A485KWW0_9STRA</name>
<feature type="transmembrane region" description="Helical" evidence="1">
    <location>
        <begin position="175"/>
        <end position="193"/>
    </location>
</feature>
<protein>
    <submittedName>
        <fullName evidence="3">Aste57867_12935 protein</fullName>
    </submittedName>
</protein>
<gene>
    <name evidence="3" type="primary">Aste57867_12935</name>
    <name evidence="2" type="ORF">As57867_012887</name>
    <name evidence="3" type="ORF">ASTE57867_12935</name>
</gene>
<dbReference type="OrthoDB" id="65322at2759"/>
<evidence type="ECO:0000313" key="4">
    <source>
        <dbReference type="Proteomes" id="UP000332933"/>
    </source>
</evidence>
<keyword evidence="1" id="KW-0472">Membrane</keyword>
<keyword evidence="4" id="KW-1185">Reference proteome</keyword>
<feature type="transmembrane region" description="Helical" evidence="1">
    <location>
        <begin position="892"/>
        <end position="913"/>
    </location>
</feature>
<feature type="transmembrane region" description="Helical" evidence="1">
    <location>
        <begin position="925"/>
        <end position="945"/>
    </location>
</feature>
<feature type="transmembrane region" description="Helical" evidence="1">
    <location>
        <begin position="269"/>
        <end position="293"/>
    </location>
</feature>
<evidence type="ECO:0000256" key="1">
    <source>
        <dbReference type="SAM" id="Phobius"/>
    </source>
</evidence>
<feature type="transmembrane region" description="Helical" evidence="1">
    <location>
        <begin position="711"/>
        <end position="732"/>
    </location>
</feature>
<feature type="transmembrane region" description="Helical" evidence="1">
    <location>
        <begin position="200"/>
        <end position="221"/>
    </location>
</feature>
<feature type="transmembrane region" description="Helical" evidence="1">
    <location>
        <begin position="850"/>
        <end position="872"/>
    </location>
</feature>
<feature type="transmembrane region" description="Helical" evidence="1">
    <location>
        <begin position="345"/>
        <end position="365"/>
    </location>
</feature>
<dbReference type="Proteomes" id="UP000332933">
    <property type="component" value="Unassembled WGS sequence"/>
</dbReference>
<feature type="transmembrane region" description="Helical" evidence="1">
    <location>
        <begin position="1258"/>
        <end position="1282"/>
    </location>
</feature>
<feature type="transmembrane region" description="Helical" evidence="1">
    <location>
        <begin position="482"/>
        <end position="506"/>
    </location>
</feature>
<feature type="transmembrane region" description="Helical" evidence="1">
    <location>
        <begin position="683"/>
        <end position="704"/>
    </location>
</feature>
<feature type="transmembrane region" description="Helical" evidence="1">
    <location>
        <begin position="137"/>
        <end position="155"/>
    </location>
</feature>
<feature type="transmembrane region" description="Helical" evidence="1">
    <location>
        <begin position="419"/>
        <end position="438"/>
    </location>
</feature>
<feature type="transmembrane region" description="Helical" evidence="1">
    <location>
        <begin position="58"/>
        <end position="80"/>
    </location>
</feature>
<feature type="transmembrane region" description="Helical" evidence="1">
    <location>
        <begin position="1181"/>
        <end position="1210"/>
    </location>
</feature>
<feature type="transmembrane region" description="Helical" evidence="1">
    <location>
        <begin position="241"/>
        <end position="262"/>
    </location>
</feature>
<feature type="transmembrane region" description="Helical" evidence="1">
    <location>
        <begin position="1231"/>
        <end position="1252"/>
    </location>
</feature>
<proteinExistence type="predicted"/>
<feature type="transmembrane region" description="Helical" evidence="1">
    <location>
        <begin position="605"/>
        <end position="626"/>
    </location>
</feature>
<feature type="transmembrane region" description="Helical" evidence="1">
    <location>
        <begin position="563"/>
        <end position="585"/>
    </location>
</feature>
<reference evidence="3 4" key="1">
    <citation type="submission" date="2019-03" db="EMBL/GenBank/DDBJ databases">
        <authorList>
            <person name="Gaulin E."/>
            <person name="Dumas B."/>
        </authorList>
    </citation>
    <scope>NUCLEOTIDE SEQUENCE [LARGE SCALE GENOMIC DNA]</scope>
    <source>
        <strain evidence="3">CBS 568.67</strain>
    </source>
</reference>
<feature type="transmembrane region" description="Helical" evidence="1">
    <location>
        <begin position="526"/>
        <end position="551"/>
    </location>
</feature>
<feature type="transmembrane region" description="Helical" evidence="1">
    <location>
        <begin position="809"/>
        <end position="829"/>
    </location>
</feature>
<accession>A0A485KWW0</accession>
<dbReference type="EMBL" id="CAADRA010005433">
    <property type="protein sequence ID" value="VFT89781.1"/>
    <property type="molecule type" value="Genomic_DNA"/>
</dbReference>
<feature type="transmembrane region" description="Helical" evidence="1">
    <location>
        <begin position="100"/>
        <end position="125"/>
    </location>
</feature>
<evidence type="ECO:0000313" key="2">
    <source>
        <dbReference type="EMBL" id="KAF0696302.1"/>
    </source>
</evidence>
<feature type="transmembrane region" description="Helical" evidence="1">
    <location>
        <begin position="638"/>
        <end position="663"/>
    </location>
</feature>
<dbReference type="InterPro" id="IPR036047">
    <property type="entry name" value="F-box-like_dom_sf"/>
</dbReference>
<dbReference type="SUPFAM" id="SSF81383">
    <property type="entry name" value="F-box domain"/>
    <property type="match status" value="1"/>
</dbReference>
<feature type="transmembrane region" description="Helical" evidence="1">
    <location>
        <begin position="752"/>
        <end position="773"/>
    </location>
</feature>
<feature type="transmembrane region" description="Helical" evidence="1">
    <location>
        <begin position="32"/>
        <end position="51"/>
    </location>
</feature>
<dbReference type="EMBL" id="VJMH01005412">
    <property type="protein sequence ID" value="KAF0696302.1"/>
    <property type="molecule type" value="Genomic_DNA"/>
</dbReference>
<sequence length="1329" mass="144140">MISSSHVAKANHEKHFDDDAATASEQRNVSDQLRFCALVLSVAAFFLFTYLDLCPQESVTVLALGTLMLAWTGPLTSLAGTQAPSANGKFKLWQPFEGGFHFVSMQAVGWSLMGLLMAVCSVYLANFQTLMRFEGQFLLIGIVGFITQMLLNVSLDYFVPDAPVPLESFPSNSTKALVAILLSVTGCLFFVAFDWLLPSPVLLVLGAVQFSVAAAVLHVGVGCCDVPGYTLWQPFVGGNVFMLLQYLGWKFLACTLVSTVLLSSADFYAGIASCMGIIGFISQMLLLRSISFFHVDDDTVSRPAVPHHRLPEETYICAIVLIMTDVYTALLYYDMLSISPTNLRLLCILCLFLLGCGSPLAHIGGHRAVPGYRLWQPFVGDSKFVFIQSVGWTWYGVFVGVALLGLLNDTEFLVQLLPLATLLGTAACAAIGFSMPFFQPCSDTAFTATRAAPPPADLLLSLFLSSSAVVLHLVVDAFALLGLLASLCIALALLLSALAMAVTHAAGARKYQSYHLYQPFVGGNAFVLRQALGWTFFAIFALFDCICIATVRDADATSPPQGFVLSVGLVVFIPHWILASALPLFQEHMAVAEIVTPVKMAPFRLNVPILANLSLVLGSLALFTTAELCRSWRPLSELFFVFGTVGAVTALVCTHCVCGPHVHSHYRLFQPFRGGLRFVVLQGAGWSLGSVAWVAACSAIYWPAYFFQIDCLVLAIGSMFMVSHVLLLVALYCFDNDPLSSTATARVAKPNFVLAMMVGVVSCCVFALVDIVLMRFGAAAMVPAFPTTACAIAALLVSIPVVFYMQGRVVLRVLGVTLWSLTVVLGAIFTYNIWREETLYLPYREPRNSVFGGVLTGSLGLVAHLVLLAAVASDADSSVGHRFRWQHQCTHVVAPVAATCALLFVLCHGTASLDRLARVLQPTQVLVAVCSLCLYLAAGTIFRLVQPTLAPPPSDRPLSRLAEPLVRHIASFLDPTDMAALAASSKHHHALISPSVWHAMFLARLRVPPRPTPALPRVKASTLFSHTWSLSLERSLLASLVSSDLGLARPLVSAAAPATTASPAALEWKHIACVVARGGAFFQCEICLAFAVFTGAQRAWETRHACDEHMLSTWIASPCACRHPVTHTPRMAHRCCVERTRRPICRLHTDLQPVLRAPVSLCEFFFASIWTRPFLWAAAQYAAVFAALAPLVSPLFFVWLVGMTLLSAVVQSREFDRAVQLIWNDADAFPLYVRLYYTMALSCVLLLVAPLWTAPSALLQLGFALNATWFVGVATLVGVLFWKAQAPVLTFAPAAACWHDQEPPPPLGARCALCRLHVCRTTPPPPATP</sequence>
<evidence type="ECO:0000313" key="3">
    <source>
        <dbReference type="EMBL" id="VFT89781.1"/>
    </source>
</evidence>